<evidence type="ECO:0000256" key="1">
    <source>
        <dbReference type="ARBA" id="ARBA00004275"/>
    </source>
</evidence>
<dbReference type="SUPFAM" id="SSF56801">
    <property type="entry name" value="Acetyl-CoA synthetase-like"/>
    <property type="match status" value="1"/>
</dbReference>
<evidence type="ECO:0008006" key="8">
    <source>
        <dbReference type="Google" id="ProtNLM"/>
    </source>
</evidence>
<dbReference type="InterPro" id="IPR025110">
    <property type="entry name" value="AMP-bd_C"/>
</dbReference>
<dbReference type="Gene3D" id="3.40.50.12780">
    <property type="entry name" value="N-terminal domain of ligase-like"/>
    <property type="match status" value="1"/>
</dbReference>
<sequence length="521" mass="58508">MDMGPSYHSGHLILEYMKRHSDTVGQIDAATGEEETYGSILSRSIRLARSLRAFGLKSGDVLAVSGRNHLDVHIPFYAALFNGLPILGVDPYFKYDEILTLFKQTKPKIVFCQNECSDIHKKVAIDLGLEIKIVTFDEGECTFSKFIEQYDDRQPDQDFKVLEFDIEKIYAFLICTSGTTGYVKIAAFKHRPFMMKVLGMLKRHTEAKLSGTRILNLSPVQWITSYFITVVSPLTGDTLIQTSIPDDFDHVIDIINKYKPATTIISPTLMSFLVSRKEEVDLTSFKSIGIAGSQIYSNVLIKFKELLNKETRLANAYGQTEMIGPIFAPSPLTPIGSCGSPIPGHSFKLVDPDTGKEINEPNVTGELWTKGPRFSEYYNDPEETALVFTEDGYFKTGDLFYRDENNNFYFVERIRTLIKYRNSHVIPSEIEEVISKLPGVREVCVVGVPHEADGERPAACVVRDTNSAVTAQEIRDLVASKLSKNKELRGGVVFVDSLPRTSTGKVVRKKLLKQIENIKIE</sequence>
<evidence type="ECO:0000256" key="2">
    <source>
        <dbReference type="ARBA" id="ARBA00006432"/>
    </source>
</evidence>
<gene>
    <name evidence="6" type="ORF">EEDITHA_LOCUS9325</name>
</gene>
<dbReference type="PANTHER" id="PTHR24096">
    <property type="entry name" value="LONG-CHAIN-FATTY-ACID--COA LIGASE"/>
    <property type="match status" value="1"/>
</dbReference>
<evidence type="ECO:0000313" key="6">
    <source>
        <dbReference type="EMBL" id="CAH2093684.1"/>
    </source>
</evidence>
<dbReference type="FunFam" id="3.30.300.30:FF:000007">
    <property type="entry name" value="4-coumarate--CoA ligase 2"/>
    <property type="match status" value="1"/>
</dbReference>
<dbReference type="PANTHER" id="PTHR24096:SF353">
    <property type="entry name" value="GH16244P-RELATED"/>
    <property type="match status" value="1"/>
</dbReference>
<evidence type="ECO:0000313" key="7">
    <source>
        <dbReference type="Proteomes" id="UP001153954"/>
    </source>
</evidence>
<dbReference type="GO" id="GO:0046949">
    <property type="term" value="P:fatty-acyl-CoA biosynthetic process"/>
    <property type="evidence" value="ECO:0007669"/>
    <property type="project" value="TreeGrafter"/>
</dbReference>
<dbReference type="InterPro" id="IPR042099">
    <property type="entry name" value="ANL_N_sf"/>
</dbReference>
<evidence type="ECO:0000256" key="3">
    <source>
        <dbReference type="ARBA" id="ARBA00023140"/>
    </source>
</evidence>
<feature type="domain" description="AMP-binding enzyme C-terminal" evidence="5">
    <location>
        <begin position="429"/>
        <end position="505"/>
    </location>
</feature>
<dbReference type="GO" id="GO:0005777">
    <property type="term" value="C:peroxisome"/>
    <property type="evidence" value="ECO:0007669"/>
    <property type="project" value="UniProtKB-SubCell"/>
</dbReference>
<keyword evidence="3" id="KW-0576">Peroxisome</keyword>
<name>A0AAU9U7I4_EUPED</name>
<dbReference type="Pfam" id="PF13193">
    <property type="entry name" value="AMP-binding_C"/>
    <property type="match status" value="1"/>
</dbReference>
<dbReference type="Proteomes" id="UP001153954">
    <property type="component" value="Unassembled WGS sequence"/>
</dbReference>
<accession>A0AAU9U7I4</accession>
<evidence type="ECO:0000259" key="4">
    <source>
        <dbReference type="Pfam" id="PF00501"/>
    </source>
</evidence>
<dbReference type="EMBL" id="CAKOGL010000013">
    <property type="protein sequence ID" value="CAH2093684.1"/>
    <property type="molecule type" value="Genomic_DNA"/>
</dbReference>
<dbReference type="InterPro" id="IPR045851">
    <property type="entry name" value="AMP-bd_C_sf"/>
</dbReference>
<comment type="similarity">
    <text evidence="2">Belongs to the ATP-dependent AMP-binding enzyme family.</text>
</comment>
<dbReference type="Gene3D" id="3.30.300.30">
    <property type="match status" value="1"/>
</dbReference>
<organism evidence="6 7">
    <name type="scientific">Euphydryas editha</name>
    <name type="common">Edith's checkerspot</name>
    <dbReference type="NCBI Taxonomy" id="104508"/>
    <lineage>
        <taxon>Eukaryota</taxon>
        <taxon>Metazoa</taxon>
        <taxon>Ecdysozoa</taxon>
        <taxon>Arthropoda</taxon>
        <taxon>Hexapoda</taxon>
        <taxon>Insecta</taxon>
        <taxon>Pterygota</taxon>
        <taxon>Neoptera</taxon>
        <taxon>Endopterygota</taxon>
        <taxon>Lepidoptera</taxon>
        <taxon>Glossata</taxon>
        <taxon>Ditrysia</taxon>
        <taxon>Papilionoidea</taxon>
        <taxon>Nymphalidae</taxon>
        <taxon>Nymphalinae</taxon>
        <taxon>Euphydryas</taxon>
    </lineage>
</organism>
<comment type="caution">
    <text evidence="6">The sequence shown here is derived from an EMBL/GenBank/DDBJ whole genome shotgun (WGS) entry which is preliminary data.</text>
</comment>
<comment type="subcellular location">
    <subcellularLocation>
        <location evidence="1">Peroxisome</location>
    </subcellularLocation>
</comment>
<dbReference type="Pfam" id="PF00501">
    <property type="entry name" value="AMP-binding"/>
    <property type="match status" value="1"/>
</dbReference>
<reference evidence="6" key="1">
    <citation type="submission" date="2022-03" db="EMBL/GenBank/DDBJ databases">
        <authorList>
            <person name="Tunstrom K."/>
        </authorList>
    </citation>
    <scope>NUCLEOTIDE SEQUENCE</scope>
</reference>
<proteinExistence type="inferred from homology"/>
<dbReference type="GO" id="GO:0004467">
    <property type="term" value="F:long-chain fatty acid-CoA ligase activity"/>
    <property type="evidence" value="ECO:0007669"/>
    <property type="project" value="TreeGrafter"/>
</dbReference>
<dbReference type="AlphaFoldDB" id="A0AAU9U7I4"/>
<protein>
    <recommendedName>
        <fullName evidence="8">Luciferase</fullName>
    </recommendedName>
</protein>
<evidence type="ECO:0000259" key="5">
    <source>
        <dbReference type="Pfam" id="PF13193"/>
    </source>
</evidence>
<dbReference type="InterPro" id="IPR000873">
    <property type="entry name" value="AMP-dep_synth/lig_dom"/>
</dbReference>
<feature type="domain" description="AMP-dependent synthetase/ligase" evidence="4">
    <location>
        <begin position="19"/>
        <end position="375"/>
    </location>
</feature>
<keyword evidence="7" id="KW-1185">Reference proteome</keyword>